<evidence type="ECO:0000313" key="10">
    <source>
        <dbReference type="Proteomes" id="UP000006415"/>
    </source>
</evidence>
<evidence type="ECO:0000256" key="2">
    <source>
        <dbReference type="ARBA" id="ARBA00004401"/>
    </source>
</evidence>
<name>J0LMK6_9BIFI</name>
<dbReference type="MEROPS" id="S26.025"/>
<feature type="active site" evidence="6">
    <location>
        <position position="114"/>
    </location>
</feature>
<dbReference type="AlphaFoldDB" id="J0LMK6"/>
<feature type="transmembrane region" description="Helical" evidence="7">
    <location>
        <begin position="86"/>
        <end position="110"/>
    </location>
</feature>
<reference evidence="9 10" key="1">
    <citation type="submission" date="2012-01" db="EMBL/GenBank/DDBJ databases">
        <title>The Genome Sequence of Scardovia wiggsiae F0424.</title>
        <authorList>
            <consortium name="The Broad Institute Genome Sequencing Platform"/>
            <person name="Earl A."/>
            <person name="Ward D."/>
            <person name="Feldgarden M."/>
            <person name="Gevers D."/>
            <person name="Izard J."/>
            <person name="Ganesan A."/>
            <person name="Baranova O.V."/>
            <person name="Blanton J.M."/>
            <person name="Tanner A.C."/>
            <person name="Mathney J."/>
            <person name="Dewhirst F.E."/>
            <person name="Young S.K."/>
            <person name="Zeng Q."/>
            <person name="Gargeya S."/>
            <person name="Fitzgerald M."/>
            <person name="Haas B."/>
            <person name="Abouelleil A."/>
            <person name="Alvarado L."/>
            <person name="Arachchi H.M."/>
            <person name="Berlin A."/>
            <person name="Chapman S.B."/>
            <person name="Gearin G."/>
            <person name="Goldberg J."/>
            <person name="Griggs A."/>
            <person name="Gujja S."/>
            <person name="Hansen M."/>
            <person name="Heiman D."/>
            <person name="Howarth C."/>
            <person name="Larimer J."/>
            <person name="Lui A."/>
            <person name="MacDonald P.J.P."/>
            <person name="McCowen C."/>
            <person name="Montmayeur A."/>
            <person name="Murphy C."/>
            <person name="Neiman D."/>
            <person name="Pearson M."/>
            <person name="Priest M."/>
            <person name="Roberts A."/>
            <person name="Saif S."/>
            <person name="Shea T."/>
            <person name="Sisk P."/>
            <person name="Stolte C."/>
            <person name="Sykes S."/>
            <person name="Wortman J."/>
            <person name="Nusbaum C."/>
            <person name="Birren B."/>
        </authorList>
    </citation>
    <scope>NUCLEOTIDE SEQUENCE [LARGE SCALE GENOMIC DNA]</scope>
    <source>
        <strain evidence="9 10">F0424</strain>
    </source>
</reference>
<proteinExistence type="inferred from homology"/>
<keyword evidence="7" id="KW-1133">Transmembrane helix</keyword>
<dbReference type="PANTHER" id="PTHR43390">
    <property type="entry name" value="SIGNAL PEPTIDASE I"/>
    <property type="match status" value="1"/>
</dbReference>
<organism evidence="9 10">
    <name type="scientific">Scardovia wiggsiae F0424</name>
    <dbReference type="NCBI Taxonomy" id="857290"/>
    <lineage>
        <taxon>Bacteria</taxon>
        <taxon>Bacillati</taxon>
        <taxon>Actinomycetota</taxon>
        <taxon>Actinomycetes</taxon>
        <taxon>Bifidobacteriales</taxon>
        <taxon>Bifidobacteriaceae</taxon>
        <taxon>Scardovia</taxon>
    </lineage>
</organism>
<dbReference type="InterPro" id="IPR036286">
    <property type="entry name" value="LexA/Signal_pep-like_sf"/>
</dbReference>
<keyword evidence="7" id="KW-0472">Membrane</keyword>
<comment type="subcellular location">
    <subcellularLocation>
        <location evidence="2">Cell membrane</location>
        <topology evidence="2">Single-pass type II membrane protein</topology>
    </subcellularLocation>
    <subcellularLocation>
        <location evidence="7">Membrane</location>
        <topology evidence="7">Single-pass type II membrane protein</topology>
    </subcellularLocation>
</comment>
<feature type="domain" description="Peptidase S26" evidence="8">
    <location>
        <begin position="85"/>
        <end position="274"/>
    </location>
</feature>
<gene>
    <name evidence="9" type="ORF">HMPREF9156_00486</name>
</gene>
<dbReference type="Proteomes" id="UP000006415">
    <property type="component" value="Unassembled WGS sequence"/>
</dbReference>
<feature type="active site" evidence="6">
    <location>
        <position position="183"/>
    </location>
</feature>
<accession>J0LMK6</accession>
<keyword evidence="7" id="KW-0812">Transmembrane</keyword>
<dbReference type="GO" id="GO:0006465">
    <property type="term" value="P:signal peptide processing"/>
    <property type="evidence" value="ECO:0007669"/>
    <property type="project" value="InterPro"/>
</dbReference>
<comment type="similarity">
    <text evidence="3 7">Belongs to the peptidase S26 family.</text>
</comment>
<evidence type="ECO:0000256" key="3">
    <source>
        <dbReference type="ARBA" id="ARBA00009370"/>
    </source>
</evidence>
<evidence type="ECO:0000259" key="8">
    <source>
        <dbReference type="Pfam" id="PF10502"/>
    </source>
</evidence>
<sequence>MGLLPNQQVTEQISCSMADQDKSNNLFDGSGLMDRTQIYARRKSAGQSARRVHSRNFDPAGRRYIIPQYGKRAARRKEAAAYIRDTLITIILVGIIIALLRTFVITQYIIPSSSMEDTLPVGSQVLANKLMRGESSLKRGHIIVFKDTHGWLSSSESSSTQGGFAGLFNKITGNKNGDRYLIKRIIGLPGDTVACEGAGHPITVNGQPINESSYLKPGTDPSDVAFTVRVTAGNIFVMGDNRSNSADSRYHTDDGNNGLVPMSAVTGVAVAVIWPVSQWRGLTGGTKVFDNVPIPYNS</sequence>
<keyword evidence="10" id="KW-1185">Reference proteome</keyword>
<dbReference type="GO" id="GO:0009003">
    <property type="term" value="F:signal peptidase activity"/>
    <property type="evidence" value="ECO:0007669"/>
    <property type="project" value="UniProtKB-EC"/>
</dbReference>
<dbReference type="InterPro" id="IPR019758">
    <property type="entry name" value="Pept_S26A_signal_pept_1_CS"/>
</dbReference>
<evidence type="ECO:0000256" key="1">
    <source>
        <dbReference type="ARBA" id="ARBA00000677"/>
    </source>
</evidence>
<dbReference type="EC" id="3.4.21.89" evidence="4 7"/>
<dbReference type="InterPro" id="IPR000223">
    <property type="entry name" value="Pept_S26A_signal_pept_1"/>
</dbReference>
<evidence type="ECO:0000256" key="7">
    <source>
        <dbReference type="RuleBase" id="RU362042"/>
    </source>
</evidence>
<comment type="caution">
    <text evidence="9">The sequence shown here is derived from an EMBL/GenBank/DDBJ whole genome shotgun (WGS) entry which is preliminary data.</text>
</comment>
<dbReference type="eggNOG" id="COG0681">
    <property type="taxonomic scope" value="Bacteria"/>
</dbReference>
<dbReference type="Pfam" id="PF10502">
    <property type="entry name" value="Peptidase_S26"/>
    <property type="match status" value="1"/>
</dbReference>
<dbReference type="Gene3D" id="2.10.109.10">
    <property type="entry name" value="Umud Fragment, subunit A"/>
    <property type="match status" value="1"/>
</dbReference>
<dbReference type="HOGENOM" id="CLU_028723_0_1_11"/>
<dbReference type="InterPro" id="IPR019533">
    <property type="entry name" value="Peptidase_S26"/>
</dbReference>
<dbReference type="PANTHER" id="PTHR43390:SF1">
    <property type="entry name" value="CHLOROPLAST PROCESSING PEPTIDASE"/>
    <property type="match status" value="1"/>
</dbReference>
<dbReference type="GO" id="GO:0005886">
    <property type="term" value="C:plasma membrane"/>
    <property type="evidence" value="ECO:0007669"/>
    <property type="project" value="UniProtKB-SubCell"/>
</dbReference>
<evidence type="ECO:0000313" key="9">
    <source>
        <dbReference type="EMBL" id="EJD65042.1"/>
    </source>
</evidence>
<dbReference type="PRINTS" id="PR00727">
    <property type="entry name" value="LEADERPTASE"/>
</dbReference>
<keyword evidence="7" id="KW-0645">Protease</keyword>
<dbReference type="PROSITE" id="PS00761">
    <property type="entry name" value="SPASE_I_3"/>
    <property type="match status" value="1"/>
</dbReference>
<dbReference type="SUPFAM" id="SSF51306">
    <property type="entry name" value="LexA/Signal peptidase"/>
    <property type="match status" value="1"/>
</dbReference>
<dbReference type="CDD" id="cd06530">
    <property type="entry name" value="S26_SPase_I"/>
    <property type="match status" value="1"/>
</dbReference>
<dbReference type="GO" id="GO:0004252">
    <property type="term" value="F:serine-type endopeptidase activity"/>
    <property type="evidence" value="ECO:0007669"/>
    <property type="project" value="InterPro"/>
</dbReference>
<evidence type="ECO:0000256" key="5">
    <source>
        <dbReference type="ARBA" id="ARBA00022801"/>
    </source>
</evidence>
<comment type="catalytic activity">
    <reaction evidence="1 7">
        <text>Cleavage of hydrophobic, N-terminal signal or leader sequences from secreted and periplasmic proteins.</text>
        <dbReference type="EC" id="3.4.21.89"/>
    </reaction>
</comment>
<protein>
    <recommendedName>
        <fullName evidence="4 7">Signal peptidase I</fullName>
        <ecNumber evidence="4 7">3.4.21.89</ecNumber>
    </recommendedName>
</protein>
<dbReference type="EMBL" id="AGZS01000002">
    <property type="protein sequence ID" value="EJD65042.1"/>
    <property type="molecule type" value="Genomic_DNA"/>
</dbReference>
<dbReference type="STRING" id="857290.HMPREF9156_00486"/>
<keyword evidence="5 7" id="KW-0378">Hydrolase</keyword>
<dbReference type="NCBIfam" id="TIGR02227">
    <property type="entry name" value="sigpep_I_bact"/>
    <property type="match status" value="1"/>
</dbReference>
<evidence type="ECO:0000256" key="6">
    <source>
        <dbReference type="PIRSR" id="PIRSR600223-1"/>
    </source>
</evidence>
<evidence type="ECO:0000256" key="4">
    <source>
        <dbReference type="ARBA" id="ARBA00013208"/>
    </source>
</evidence>